<evidence type="ECO:0000313" key="12">
    <source>
        <dbReference type="Proteomes" id="UP000001962"/>
    </source>
</evidence>
<dbReference type="GO" id="GO:0006571">
    <property type="term" value="P:tyrosine biosynthetic process"/>
    <property type="evidence" value="ECO:0007669"/>
    <property type="project" value="UniProtKB-KW"/>
</dbReference>
<dbReference type="InterPro" id="IPR046825">
    <property type="entry name" value="PDH_C"/>
</dbReference>
<dbReference type="HOGENOM" id="CLU_055968_0_1_6"/>
<dbReference type="EC" id="1.3.1.12" evidence="3"/>
<dbReference type="Pfam" id="PF02153">
    <property type="entry name" value="PDH_N"/>
    <property type="match status" value="1"/>
</dbReference>
<protein>
    <recommendedName>
        <fullName evidence="3">prephenate dehydrogenase</fullName>
        <ecNumber evidence="3">1.3.1.12</ecNumber>
    </recommendedName>
</protein>
<dbReference type="GO" id="GO:0008977">
    <property type="term" value="F:prephenate dehydrogenase (NAD+) activity"/>
    <property type="evidence" value="ECO:0007669"/>
    <property type="project" value="UniProtKB-EC"/>
</dbReference>
<evidence type="ECO:0000256" key="3">
    <source>
        <dbReference type="ARBA" id="ARBA00012068"/>
    </source>
</evidence>
<dbReference type="FunFam" id="1.10.3660.10:FF:000003">
    <property type="entry name" value="Prephenate dehydrogenase"/>
    <property type="match status" value="1"/>
</dbReference>
<dbReference type="Proteomes" id="UP000001962">
    <property type="component" value="Chromosome"/>
</dbReference>
<keyword evidence="8" id="KW-0057">Aromatic amino acid biosynthesis</keyword>
<evidence type="ECO:0000256" key="7">
    <source>
        <dbReference type="ARBA" id="ARBA00023027"/>
    </source>
</evidence>
<dbReference type="InterPro" id="IPR008927">
    <property type="entry name" value="6-PGluconate_DH-like_C_sf"/>
</dbReference>
<keyword evidence="5" id="KW-0028">Amino-acid biosynthesis</keyword>
<comment type="pathway">
    <text evidence="1">Amino-acid biosynthesis; L-tyrosine biosynthesis; (4-hydroxyphenyl)pyruvate from prephenate (NAD(+) route): step 1/1.</text>
</comment>
<accession>Q0AA55</accession>
<evidence type="ECO:0000256" key="8">
    <source>
        <dbReference type="ARBA" id="ARBA00023141"/>
    </source>
</evidence>
<dbReference type="Gene3D" id="3.40.50.720">
    <property type="entry name" value="NAD(P)-binding Rossmann-like Domain"/>
    <property type="match status" value="1"/>
</dbReference>
<dbReference type="AlphaFoldDB" id="Q0AA55"/>
<sequence length="296" mass="32007">MSKRPLIHRLCIIGVGLIGGSLARALRQAGAVDQVIGCGRSVDSLQRAEELGVVDHYTTDPARAVAAADMVVVCVPLGAMRGVFEQIRDHLAPEAVVTDGGSAKGSVIEDARAAFGELPAGFVPGHPIAGTEKSGVEASFARLYNQRRVILTPVPESADWAVARTRRMWEAVGARVTCMSAAHHDDVLAATSHLPHALAFGLVDTLSRWEGEHEIFEYAAGGFRDFTRIASSDPVMWRDICLANREALARALRYYTADLAHLTALVEQGDGAALEAIFRHAKERREQFLALLEDKH</sequence>
<dbReference type="InterPro" id="IPR050812">
    <property type="entry name" value="Preph/Arog_dehydrog"/>
</dbReference>
<dbReference type="InterPro" id="IPR003099">
    <property type="entry name" value="Prephen_DH"/>
</dbReference>
<dbReference type="GO" id="GO:0070403">
    <property type="term" value="F:NAD+ binding"/>
    <property type="evidence" value="ECO:0007669"/>
    <property type="project" value="InterPro"/>
</dbReference>
<evidence type="ECO:0000256" key="5">
    <source>
        <dbReference type="ARBA" id="ARBA00022605"/>
    </source>
</evidence>
<dbReference type="RefSeq" id="WP_011628677.1">
    <property type="nucleotide sequence ID" value="NC_008340.1"/>
</dbReference>
<dbReference type="GO" id="GO:0004665">
    <property type="term" value="F:prephenate dehydrogenase (NADP+) activity"/>
    <property type="evidence" value="ECO:0007669"/>
    <property type="project" value="InterPro"/>
</dbReference>
<name>Q0AA55_ALKEH</name>
<organism evidence="11 12">
    <name type="scientific">Alkalilimnicola ehrlichii (strain ATCC BAA-1101 / DSM 17681 / MLHE-1)</name>
    <dbReference type="NCBI Taxonomy" id="187272"/>
    <lineage>
        <taxon>Bacteria</taxon>
        <taxon>Pseudomonadati</taxon>
        <taxon>Pseudomonadota</taxon>
        <taxon>Gammaproteobacteria</taxon>
        <taxon>Chromatiales</taxon>
        <taxon>Ectothiorhodospiraceae</taxon>
        <taxon>Alkalilimnicola</taxon>
    </lineage>
</organism>
<dbReference type="eggNOG" id="COG0287">
    <property type="taxonomic scope" value="Bacteria"/>
</dbReference>
<evidence type="ECO:0000256" key="4">
    <source>
        <dbReference type="ARBA" id="ARBA00022498"/>
    </source>
</evidence>
<dbReference type="SUPFAM" id="SSF48179">
    <property type="entry name" value="6-phosphogluconate dehydrogenase C-terminal domain-like"/>
    <property type="match status" value="1"/>
</dbReference>
<reference evidence="12" key="1">
    <citation type="submission" date="2006-08" db="EMBL/GenBank/DDBJ databases">
        <title>Complete sequence of Alkalilimnicola ehrilichei MLHE-1.</title>
        <authorList>
            <person name="Copeland A."/>
            <person name="Lucas S."/>
            <person name="Lapidus A."/>
            <person name="Barry K."/>
            <person name="Detter J.C."/>
            <person name="Glavina del Rio T."/>
            <person name="Hammon N."/>
            <person name="Israni S."/>
            <person name="Dalin E."/>
            <person name="Tice H."/>
            <person name="Pitluck S."/>
            <person name="Sims D."/>
            <person name="Brettin T."/>
            <person name="Bruce D."/>
            <person name="Han C."/>
            <person name="Tapia R."/>
            <person name="Gilna P."/>
            <person name="Schmutz J."/>
            <person name="Larimer F."/>
            <person name="Land M."/>
            <person name="Hauser L."/>
            <person name="Kyrpides N."/>
            <person name="Mikhailova N."/>
            <person name="Oremland R.S."/>
            <person name="Hoeft S.E."/>
            <person name="Switzer-Blum J."/>
            <person name="Kulp T."/>
            <person name="King G."/>
            <person name="Tabita R."/>
            <person name="Witte B."/>
            <person name="Santini J.M."/>
            <person name="Basu P."/>
            <person name="Hollibaugh J.T."/>
            <person name="Xie G."/>
            <person name="Stolz J.F."/>
            <person name="Richardson P."/>
        </authorList>
    </citation>
    <scope>NUCLEOTIDE SEQUENCE [LARGE SCALE GENOMIC DNA]</scope>
    <source>
        <strain evidence="12">ATCC BAA-1101 / DSM 17681 / MLHE-1</strain>
    </source>
</reference>
<evidence type="ECO:0000256" key="2">
    <source>
        <dbReference type="ARBA" id="ARBA00007964"/>
    </source>
</evidence>
<dbReference type="InterPro" id="IPR046826">
    <property type="entry name" value="PDH_N"/>
</dbReference>
<dbReference type="FunFam" id="3.40.50.720:FF:000208">
    <property type="entry name" value="Prephenate dehydrogenase"/>
    <property type="match status" value="1"/>
</dbReference>
<evidence type="ECO:0000256" key="6">
    <source>
        <dbReference type="ARBA" id="ARBA00023002"/>
    </source>
</evidence>
<comment type="catalytic activity">
    <reaction evidence="9">
        <text>prephenate + NAD(+) = 3-(4-hydroxyphenyl)pyruvate + CO2 + NADH</text>
        <dbReference type="Rhea" id="RHEA:13869"/>
        <dbReference type="ChEBI" id="CHEBI:16526"/>
        <dbReference type="ChEBI" id="CHEBI:29934"/>
        <dbReference type="ChEBI" id="CHEBI:36242"/>
        <dbReference type="ChEBI" id="CHEBI:57540"/>
        <dbReference type="ChEBI" id="CHEBI:57945"/>
        <dbReference type="EC" id="1.3.1.12"/>
    </reaction>
</comment>
<dbReference type="PROSITE" id="PS51176">
    <property type="entry name" value="PDH_ADH"/>
    <property type="match status" value="1"/>
</dbReference>
<proteinExistence type="inferred from homology"/>
<dbReference type="PANTHER" id="PTHR21363:SF0">
    <property type="entry name" value="PREPHENATE DEHYDROGENASE [NADP(+)]"/>
    <property type="match status" value="1"/>
</dbReference>
<dbReference type="KEGG" id="aeh:Mlg_0928"/>
<dbReference type="SUPFAM" id="SSF51735">
    <property type="entry name" value="NAD(P)-binding Rossmann-fold domains"/>
    <property type="match status" value="1"/>
</dbReference>
<keyword evidence="6 11" id="KW-0560">Oxidoreductase</keyword>
<evidence type="ECO:0000259" key="10">
    <source>
        <dbReference type="PROSITE" id="PS51176"/>
    </source>
</evidence>
<keyword evidence="4" id="KW-0827">Tyrosine biosynthesis</keyword>
<gene>
    <name evidence="11" type="ordered locus">Mlg_0928</name>
</gene>
<evidence type="ECO:0000256" key="9">
    <source>
        <dbReference type="ARBA" id="ARBA00049260"/>
    </source>
</evidence>
<dbReference type="OrthoDB" id="9809920at2"/>
<dbReference type="InterPro" id="IPR036291">
    <property type="entry name" value="NAD(P)-bd_dom_sf"/>
</dbReference>
<feature type="domain" description="Prephenate/arogenate dehydrogenase" evidence="10">
    <location>
        <begin position="8"/>
        <end position="296"/>
    </location>
</feature>
<dbReference type="Pfam" id="PF20463">
    <property type="entry name" value="PDH_C"/>
    <property type="match status" value="1"/>
</dbReference>
<evidence type="ECO:0000313" key="11">
    <source>
        <dbReference type="EMBL" id="ABI56282.1"/>
    </source>
</evidence>
<dbReference type="PANTHER" id="PTHR21363">
    <property type="entry name" value="PREPHENATE DEHYDROGENASE"/>
    <property type="match status" value="1"/>
</dbReference>
<dbReference type="Gene3D" id="1.10.3660.10">
    <property type="entry name" value="6-phosphogluconate dehydrogenase C-terminal like domain"/>
    <property type="match status" value="1"/>
</dbReference>
<dbReference type="EMBL" id="CP000453">
    <property type="protein sequence ID" value="ABI56282.1"/>
    <property type="molecule type" value="Genomic_DNA"/>
</dbReference>
<keyword evidence="12" id="KW-1185">Reference proteome</keyword>
<comment type="similarity">
    <text evidence="2">Belongs to the prephenate/arogenate dehydrogenase family.</text>
</comment>
<keyword evidence="7" id="KW-0520">NAD</keyword>
<evidence type="ECO:0000256" key="1">
    <source>
        <dbReference type="ARBA" id="ARBA00005067"/>
    </source>
</evidence>